<accession>A0A5C4S2G7</accession>
<dbReference type="EMBL" id="VDCI01000001">
    <property type="protein sequence ID" value="TNJ37680.1"/>
    <property type="molecule type" value="Genomic_DNA"/>
</dbReference>
<protein>
    <submittedName>
        <fullName evidence="2">Succinate dehydrogenase</fullName>
    </submittedName>
</protein>
<sequence length="159" mass="17373">MGTRKQSFSVRARAAGWLWQRLTGVGLVLFLALHFWVQHMPTGFLATAEEYAVIMSEFAAADQRYVEAIAEGKIRDALPAEHVITYDKVSQRLANPLWKGIDVMLLVFAALHGMNGLYNVMGDYLRSSGARKAAFGGAVLLFLAVTVQGVVSIMSAGVR</sequence>
<dbReference type="CDD" id="cd03500">
    <property type="entry name" value="SQR_TypeA_SdhD_like"/>
    <property type="match status" value="1"/>
</dbReference>
<reference evidence="2 3" key="1">
    <citation type="submission" date="2019-05" db="EMBL/GenBank/DDBJ databases">
        <title>Draft Whole-Genome sequence of the green sulfur bacterium Prosthecochloris vibrioformis DSM 260.</title>
        <authorList>
            <person name="Meyer T.E."/>
            <person name="Kyndt J.A."/>
        </authorList>
    </citation>
    <scope>NUCLEOTIDE SEQUENCE [LARGE SCALE GENOMIC DNA]</scope>
    <source>
        <strain evidence="2 3">DSM 260</strain>
    </source>
</reference>
<dbReference type="GO" id="GO:0016020">
    <property type="term" value="C:membrane"/>
    <property type="evidence" value="ECO:0007669"/>
    <property type="project" value="InterPro"/>
</dbReference>
<feature type="transmembrane region" description="Helical" evidence="1">
    <location>
        <begin position="21"/>
        <end position="37"/>
    </location>
</feature>
<proteinExistence type="predicted"/>
<evidence type="ECO:0000313" key="2">
    <source>
        <dbReference type="EMBL" id="TNJ37680.1"/>
    </source>
</evidence>
<keyword evidence="1" id="KW-0812">Transmembrane</keyword>
<comment type="caution">
    <text evidence="2">The sequence shown here is derived from an EMBL/GenBank/DDBJ whole genome shotgun (WGS) entry which is preliminary data.</text>
</comment>
<gene>
    <name evidence="2" type="ORF">FGF68_00405</name>
</gene>
<dbReference type="AlphaFoldDB" id="A0A5C4S2G7"/>
<feature type="transmembrane region" description="Helical" evidence="1">
    <location>
        <begin position="103"/>
        <end position="121"/>
    </location>
</feature>
<keyword evidence="1" id="KW-1133">Transmembrane helix</keyword>
<dbReference type="Gene3D" id="1.20.1300.10">
    <property type="entry name" value="Fumarate reductase/succinate dehydrogenase, transmembrane subunit"/>
    <property type="match status" value="1"/>
</dbReference>
<evidence type="ECO:0000256" key="1">
    <source>
        <dbReference type="SAM" id="Phobius"/>
    </source>
</evidence>
<dbReference type="Proteomes" id="UP000309544">
    <property type="component" value="Unassembled WGS sequence"/>
</dbReference>
<evidence type="ECO:0000313" key="3">
    <source>
        <dbReference type="Proteomes" id="UP000309544"/>
    </source>
</evidence>
<feature type="transmembrane region" description="Helical" evidence="1">
    <location>
        <begin position="133"/>
        <end position="158"/>
    </location>
</feature>
<name>A0A5C4S2G7_PROVB</name>
<organism evidence="2 3">
    <name type="scientific">Prosthecochloris vibrioformis</name>
    <name type="common">Chlorobium vibrioforme</name>
    <dbReference type="NCBI Taxonomy" id="1098"/>
    <lineage>
        <taxon>Bacteria</taxon>
        <taxon>Pseudomonadati</taxon>
        <taxon>Chlorobiota</taxon>
        <taxon>Chlorobiia</taxon>
        <taxon>Chlorobiales</taxon>
        <taxon>Chlorobiaceae</taxon>
        <taxon>Prosthecochloris</taxon>
    </lineage>
</organism>
<dbReference type="InterPro" id="IPR034804">
    <property type="entry name" value="SQR/QFR_C/D"/>
</dbReference>
<keyword evidence="1" id="KW-0472">Membrane</keyword>
<dbReference type="RefSeq" id="WP_139625996.1">
    <property type="nucleotide sequence ID" value="NZ_VDCI01000001.1"/>
</dbReference>
<keyword evidence="3" id="KW-1185">Reference proteome</keyword>
<dbReference type="SUPFAM" id="SSF81343">
    <property type="entry name" value="Fumarate reductase respiratory complex transmembrane subunits"/>
    <property type="match status" value="1"/>
</dbReference>